<evidence type="ECO:0000259" key="9">
    <source>
        <dbReference type="Pfam" id="PF13190"/>
    </source>
</evidence>
<evidence type="ECO:0000256" key="5">
    <source>
        <dbReference type="ARBA" id="ARBA00022989"/>
    </source>
</evidence>
<dbReference type="Gene3D" id="1.10.1760.20">
    <property type="match status" value="1"/>
</dbReference>
<keyword evidence="2" id="KW-0813">Transport</keyword>
<feature type="transmembrane region" description="Helical" evidence="8">
    <location>
        <begin position="283"/>
        <end position="305"/>
    </location>
</feature>
<dbReference type="EMBL" id="RYZH01000006">
    <property type="protein sequence ID" value="RUL88912.1"/>
    <property type="molecule type" value="Genomic_DNA"/>
</dbReference>
<keyword evidence="3" id="KW-1003">Cell membrane</keyword>
<evidence type="ECO:0000256" key="4">
    <source>
        <dbReference type="ARBA" id="ARBA00022692"/>
    </source>
</evidence>
<name>A0A432MNB5_9BACT</name>
<organism evidence="10 11">
    <name type="scientific">Tautonia sociabilis</name>
    <dbReference type="NCBI Taxonomy" id="2080755"/>
    <lineage>
        <taxon>Bacteria</taxon>
        <taxon>Pseudomonadati</taxon>
        <taxon>Planctomycetota</taxon>
        <taxon>Planctomycetia</taxon>
        <taxon>Isosphaerales</taxon>
        <taxon>Isosphaeraceae</taxon>
        <taxon>Tautonia</taxon>
    </lineage>
</organism>
<dbReference type="PANTHER" id="PTHR34229:SF1">
    <property type="entry name" value="METAL TRANSPORT PROTEIN HI_1621-RELATED"/>
    <property type="match status" value="1"/>
</dbReference>
<dbReference type="InterPro" id="IPR002751">
    <property type="entry name" value="CbiM/NikMN"/>
</dbReference>
<keyword evidence="4 8" id="KW-0812">Transmembrane</keyword>
<dbReference type="Proteomes" id="UP000280296">
    <property type="component" value="Unassembled WGS sequence"/>
</dbReference>
<dbReference type="Pfam" id="PF01891">
    <property type="entry name" value="CbiM"/>
    <property type="match status" value="1"/>
</dbReference>
<feature type="transmembrane region" description="Helical" evidence="8">
    <location>
        <begin position="40"/>
        <end position="62"/>
    </location>
</feature>
<gene>
    <name evidence="10" type="ORF">TsocGM_04765</name>
</gene>
<dbReference type="GO" id="GO:0005886">
    <property type="term" value="C:plasma membrane"/>
    <property type="evidence" value="ECO:0007669"/>
    <property type="project" value="UniProtKB-SubCell"/>
</dbReference>
<feature type="region of interest" description="Disordered" evidence="7">
    <location>
        <begin position="315"/>
        <end position="335"/>
    </location>
</feature>
<feature type="domain" description="PDGLE" evidence="9">
    <location>
        <begin position="223"/>
        <end position="307"/>
    </location>
</feature>
<dbReference type="Pfam" id="PF13190">
    <property type="entry name" value="PDGLE"/>
    <property type="match status" value="1"/>
</dbReference>
<evidence type="ECO:0000256" key="7">
    <source>
        <dbReference type="SAM" id="MobiDB-lite"/>
    </source>
</evidence>
<evidence type="ECO:0000256" key="2">
    <source>
        <dbReference type="ARBA" id="ARBA00022448"/>
    </source>
</evidence>
<sequence length="335" mass="34267">MHIPDHVLSQPVLIASGAIALGGFSLGLKRLERRLRDRTVVLMGIMAAFVFAAQMVNFPLLVLPASGHLIGGVLAAVMLGPWAGAVVMGTVLLVQCLLFADGGILALGANFVNLGLIASVGGYAIYDPIRRGVGGRAGVMLGAMVAAWFSVLLASLAFAIELAGSGWWEQLPEVLGWMALVHAAIGLGEAMITGLVLRSVLAVRPDLIFGVVEQGDAPPRWGRVALAGLGVALAVAAFLAPMASPLDDGLEFVGGRLGFLSGEEPAMISGPMADYSLKGLPDIAPVTAAAGLIGTVTVFAAGWFLGRASTGIASRLERSPEGPRSGGEGPEPHAA</sequence>
<accession>A0A432MNB5</accession>
<dbReference type="InterPro" id="IPR025937">
    <property type="entry name" value="PDGLE_dom"/>
</dbReference>
<feature type="transmembrane region" description="Helical" evidence="8">
    <location>
        <begin position="69"/>
        <end position="92"/>
    </location>
</feature>
<comment type="caution">
    <text evidence="10">The sequence shown here is derived from an EMBL/GenBank/DDBJ whole genome shotgun (WGS) entry which is preliminary data.</text>
</comment>
<feature type="transmembrane region" description="Helical" evidence="8">
    <location>
        <begin position="180"/>
        <end position="203"/>
    </location>
</feature>
<keyword evidence="5 8" id="KW-1133">Transmembrane helix</keyword>
<keyword evidence="6 8" id="KW-0472">Membrane</keyword>
<comment type="subcellular location">
    <subcellularLocation>
        <location evidence="1">Cell membrane</location>
        <topology evidence="1">Multi-pass membrane protein</topology>
    </subcellularLocation>
</comment>
<protein>
    <submittedName>
        <fullName evidence="10">Cobalt ABC transporter permease</fullName>
    </submittedName>
</protein>
<dbReference type="OrthoDB" id="5395048at2"/>
<feature type="transmembrane region" description="Helical" evidence="8">
    <location>
        <begin position="224"/>
        <end position="243"/>
    </location>
</feature>
<evidence type="ECO:0000313" key="10">
    <source>
        <dbReference type="EMBL" id="RUL88912.1"/>
    </source>
</evidence>
<evidence type="ECO:0000256" key="8">
    <source>
        <dbReference type="SAM" id="Phobius"/>
    </source>
</evidence>
<keyword evidence="11" id="KW-1185">Reference proteome</keyword>
<evidence type="ECO:0000256" key="1">
    <source>
        <dbReference type="ARBA" id="ARBA00004651"/>
    </source>
</evidence>
<feature type="transmembrane region" description="Helical" evidence="8">
    <location>
        <begin position="12"/>
        <end position="28"/>
    </location>
</feature>
<proteinExistence type="predicted"/>
<reference evidence="10 11" key="2">
    <citation type="submission" date="2019-01" db="EMBL/GenBank/DDBJ databases">
        <title>Tautonia sociabilis, a novel thermotolerant planctomycete of Isosphaeraceae family, isolated from a 4000 m deep subterranean habitat.</title>
        <authorList>
            <person name="Kovaleva O.L."/>
            <person name="Elcheninov A.G."/>
            <person name="Van Heerden E."/>
            <person name="Toshchakov S.V."/>
            <person name="Novikov A."/>
            <person name="Bonch-Osmolovskaya E.A."/>
            <person name="Kublanov I.V."/>
        </authorList>
    </citation>
    <scope>NUCLEOTIDE SEQUENCE [LARGE SCALE GENOMIC DNA]</scope>
    <source>
        <strain evidence="10 11">GM2012</strain>
    </source>
</reference>
<feature type="transmembrane region" description="Helical" evidence="8">
    <location>
        <begin position="138"/>
        <end position="160"/>
    </location>
</feature>
<dbReference type="PANTHER" id="PTHR34229">
    <property type="entry name" value="METAL TRANSPORT PROTEIN HI_1621-RELATED"/>
    <property type="match status" value="1"/>
</dbReference>
<feature type="transmembrane region" description="Helical" evidence="8">
    <location>
        <begin position="104"/>
        <end position="126"/>
    </location>
</feature>
<dbReference type="GO" id="GO:0000041">
    <property type="term" value="P:transition metal ion transport"/>
    <property type="evidence" value="ECO:0007669"/>
    <property type="project" value="InterPro"/>
</dbReference>
<evidence type="ECO:0000256" key="3">
    <source>
        <dbReference type="ARBA" id="ARBA00022475"/>
    </source>
</evidence>
<dbReference type="RefSeq" id="WP_126724163.1">
    <property type="nucleotide sequence ID" value="NZ_RYZH01000006.1"/>
</dbReference>
<evidence type="ECO:0000313" key="11">
    <source>
        <dbReference type="Proteomes" id="UP000280296"/>
    </source>
</evidence>
<dbReference type="AlphaFoldDB" id="A0A432MNB5"/>
<evidence type="ECO:0000256" key="6">
    <source>
        <dbReference type="ARBA" id="ARBA00023136"/>
    </source>
</evidence>
<reference evidence="10 11" key="1">
    <citation type="submission" date="2018-12" db="EMBL/GenBank/DDBJ databases">
        <authorList>
            <person name="Toschakov S.V."/>
        </authorList>
    </citation>
    <scope>NUCLEOTIDE SEQUENCE [LARGE SCALE GENOMIC DNA]</scope>
    <source>
        <strain evidence="10 11">GM2012</strain>
    </source>
</reference>